<comment type="caution">
    <text evidence="5">The sequence shown here is derived from an EMBL/GenBank/DDBJ whole genome shotgun (WGS) entry which is preliminary data.</text>
</comment>
<organism evidence="5 6">
    <name type="scientific">Zingiber officinale</name>
    <name type="common">Ginger</name>
    <name type="synonym">Amomum zingiber</name>
    <dbReference type="NCBI Taxonomy" id="94328"/>
    <lineage>
        <taxon>Eukaryota</taxon>
        <taxon>Viridiplantae</taxon>
        <taxon>Streptophyta</taxon>
        <taxon>Embryophyta</taxon>
        <taxon>Tracheophyta</taxon>
        <taxon>Spermatophyta</taxon>
        <taxon>Magnoliopsida</taxon>
        <taxon>Liliopsida</taxon>
        <taxon>Zingiberales</taxon>
        <taxon>Zingiberaceae</taxon>
        <taxon>Zingiber</taxon>
    </lineage>
</organism>
<feature type="repeat" description="WD" evidence="3">
    <location>
        <begin position="23"/>
        <end position="64"/>
    </location>
</feature>
<keyword evidence="2" id="KW-0677">Repeat</keyword>
<dbReference type="PROSITE" id="PS50082">
    <property type="entry name" value="WD_REPEATS_2"/>
    <property type="match status" value="1"/>
</dbReference>
<dbReference type="InterPro" id="IPR036322">
    <property type="entry name" value="WD40_repeat_dom_sf"/>
</dbReference>
<evidence type="ECO:0000313" key="5">
    <source>
        <dbReference type="EMBL" id="KAG6481211.1"/>
    </source>
</evidence>
<dbReference type="Proteomes" id="UP000734854">
    <property type="component" value="Unassembled WGS sequence"/>
</dbReference>
<reference evidence="5 6" key="1">
    <citation type="submission" date="2020-08" db="EMBL/GenBank/DDBJ databases">
        <title>Plant Genome Project.</title>
        <authorList>
            <person name="Zhang R.-G."/>
        </authorList>
    </citation>
    <scope>NUCLEOTIDE SEQUENCE [LARGE SCALE GENOMIC DNA]</scope>
    <source>
        <tissue evidence="5">Rhizome</tissue>
    </source>
</reference>
<keyword evidence="1 3" id="KW-0853">WD repeat</keyword>
<dbReference type="InterPro" id="IPR001680">
    <property type="entry name" value="WD40_rpt"/>
</dbReference>
<dbReference type="SMART" id="SM00320">
    <property type="entry name" value="WD40"/>
    <property type="match status" value="4"/>
</dbReference>
<dbReference type="Pfam" id="PF00400">
    <property type="entry name" value="WD40"/>
    <property type="match status" value="1"/>
</dbReference>
<protein>
    <recommendedName>
        <fullName evidence="7">Protein DECREASED SIZE EXCLUSION LIMIT 1</fullName>
    </recommendedName>
</protein>
<evidence type="ECO:0000256" key="3">
    <source>
        <dbReference type="PROSITE-ProRule" id="PRU00221"/>
    </source>
</evidence>
<sequence>MSLVSARGDGGRPRPPPDPVVVLRGHGAQVMDACFHSSRSLLFTGAADGELRIWDTVQHRTLSSTWAHGGAAGVYSVATSPCIEDKVVSQGRDGMCKCWQVEESGLSRDPLVAFRTNTYHFCKLSLVKSSAPVKLVGQTDQTDCKSACSTIGYEDQNGNHDLEKRYRVSPEHHPAETSSTPIEGSNTTRGPMLMAIAGEESYQVEIWDLHNAERLMCLPQTFDDISTGHPIKQRGMCMAVQAFSSLESQGHLNILSGYEDGSMLWWDIRKPRSPLSSVKFHSDAVLSLATDGSCNGGISGGADNQVILFSLDHQKSTCTIKKELTVDRPGTADTAIRADSKIAATAGWDHRVRVYNYRKGNTLAILKYHTGLVWRNIIPLSRFLRKLLLRSVDMHCMLPDGSRECILSDANSNSCDSCFA</sequence>
<accession>A0A8J5F431</accession>
<dbReference type="PANTHER" id="PTHR19854:SF1">
    <property type="entry name" value="GUANINE NUCLEOTIDE-BINDING PROTEIN SUBUNIT BETA-LIKE PROTEIN 1"/>
    <property type="match status" value="1"/>
</dbReference>
<evidence type="ECO:0000313" key="6">
    <source>
        <dbReference type="Proteomes" id="UP000734854"/>
    </source>
</evidence>
<dbReference type="Gene3D" id="2.130.10.10">
    <property type="entry name" value="YVTN repeat-like/Quinoprotein amine dehydrogenase"/>
    <property type="match status" value="2"/>
</dbReference>
<dbReference type="EMBL" id="JACMSC010000016">
    <property type="protein sequence ID" value="KAG6481211.1"/>
    <property type="molecule type" value="Genomic_DNA"/>
</dbReference>
<dbReference type="AlphaFoldDB" id="A0A8J5F431"/>
<dbReference type="PANTHER" id="PTHR19854">
    <property type="entry name" value="TRANSDUCIN BETA-LIKE 3"/>
    <property type="match status" value="1"/>
</dbReference>
<evidence type="ECO:0008006" key="7">
    <source>
        <dbReference type="Google" id="ProtNLM"/>
    </source>
</evidence>
<proteinExistence type="predicted"/>
<keyword evidence="6" id="KW-1185">Reference proteome</keyword>
<evidence type="ECO:0000256" key="4">
    <source>
        <dbReference type="SAM" id="MobiDB-lite"/>
    </source>
</evidence>
<dbReference type="SUPFAM" id="SSF50978">
    <property type="entry name" value="WD40 repeat-like"/>
    <property type="match status" value="1"/>
</dbReference>
<feature type="region of interest" description="Disordered" evidence="4">
    <location>
        <begin position="169"/>
        <end position="188"/>
    </location>
</feature>
<gene>
    <name evidence="5" type="ORF">ZIOFF_057807</name>
</gene>
<evidence type="ECO:0000256" key="2">
    <source>
        <dbReference type="ARBA" id="ARBA00022737"/>
    </source>
</evidence>
<name>A0A8J5F431_ZINOF</name>
<dbReference type="PROSITE" id="PS50294">
    <property type="entry name" value="WD_REPEATS_REGION"/>
    <property type="match status" value="1"/>
</dbReference>
<feature type="compositionally biased region" description="Polar residues" evidence="4">
    <location>
        <begin position="176"/>
        <end position="188"/>
    </location>
</feature>
<dbReference type="InterPro" id="IPR015943">
    <property type="entry name" value="WD40/YVTN_repeat-like_dom_sf"/>
</dbReference>
<evidence type="ECO:0000256" key="1">
    <source>
        <dbReference type="ARBA" id="ARBA00022574"/>
    </source>
</evidence>